<evidence type="ECO:0000259" key="14">
    <source>
        <dbReference type="PROSITE" id="PS50222"/>
    </source>
</evidence>
<feature type="region of interest" description="Disordered" evidence="13">
    <location>
        <begin position="700"/>
        <end position="729"/>
    </location>
</feature>
<evidence type="ECO:0000256" key="11">
    <source>
        <dbReference type="PROSITE-ProRule" id="PRU01094"/>
    </source>
</evidence>
<dbReference type="PANTHER" id="PTHR14009">
    <property type="entry name" value="LEUCINE ZIPPER-EF-HAND CONTAINING TRANSMEMBRANE PROTEIN"/>
    <property type="match status" value="1"/>
</dbReference>
<evidence type="ECO:0000256" key="2">
    <source>
        <dbReference type="ARBA" id="ARBA00009584"/>
    </source>
</evidence>
<dbReference type="SUPFAM" id="SSF47473">
    <property type="entry name" value="EF-hand"/>
    <property type="match status" value="1"/>
</dbReference>
<evidence type="ECO:0000313" key="16">
    <source>
        <dbReference type="WBParaSite" id="SSLN_0000786901-mRNA-1"/>
    </source>
</evidence>
<dbReference type="GO" id="GO:0015297">
    <property type="term" value="F:antiporter activity"/>
    <property type="evidence" value="ECO:0007669"/>
    <property type="project" value="UniProtKB-KW"/>
</dbReference>
<evidence type="ECO:0000256" key="5">
    <source>
        <dbReference type="ARBA" id="ARBA00022692"/>
    </source>
</evidence>
<dbReference type="GO" id="GO:0030003">
    <property type="term" value="P:intracellular monoatomic cation homeostasis"/>
    <property type="evidence" value="ECO:0007669"/>
    <property type="project" value="TreeGrafter"/>
</dbReference>
<evidence type="ECO:0000256" key="9">
    <source>
        <dbReference type="ARBA" id="ARBA00023136"/>
    </source>
</evidence>
<keyword evidence="7" id="KW-1133">Transmembrane helix</keyword>
<dbReference type="InterPro" id="IPR044202">
    <property type="entry name" value="LETM1/MDM38-like"/>
</dbReference>
<evidence type="ECO:0000256" key="13">
    <source>
        <dbReference type="SAM" id="MobiDB-lite"/>
    </source>
</evidence>
<organism evidence="16">
    <name type="scientific">Schistocephalus solidus</name>
    <name type="common">Tapeworm</name>
    <dbReference type="NCBI Taxonomy" id="70667"/>
    <lineage>
        <taxon>Eukaryota</taxon>
        <taxon>Metazoa</taxon>
        <taxon>Spiralia</taxon>
        <taxon>Lophotrochozoa</taxon>
        <taxon>Platyhelminthes</taxon>
        <taxon>Cestoda</taxon>
        <taxon>Eucestoda</taxon>
        <taxon>Diphyllobothriidea</taxon>
        <taxon>Diphyllobothriidae</taxon>
        <taxon>Schistocephalus</taxon>
    </lineage>
</organism>
<evidence type="ECO:0000256" key="1">
    <source>
        <dbReference type="ARBA" id="ARBA00004434"/>
    </source>
</evidence>
<feature type="compositionally biased region" description="Pro residues" evidence="13">
    <location>
        <begin position="720"/>
        <end position="729"/>
    </location>
</feature>
<keyword evidence="6" id="KW-0999">Mitochondrion inner membrane</keyword>
<keyword evidence="5" id="KW-0812">Transmembrane</keyword>
<comment type="subcellular location">
    <subcellularLocation>
        <location evidence="1">Mitochondrion inner membrane</location>
        <topology evidence="1">Single-pass membrane protein</topology>
    </subcellularLocation>
</comment>
<proteinExistence type="inferred from homology"/>
<feature type="coiled-coil region" evidence="12">
    <location>
        <begin position="331"/>
        <end position="379"/>
    </location>
</feature>
<sequence length="729" mass="81380">LQPKKPMWARIKAELLHYYHGFRLLGLETKIAGGICLQLLMGKTLTRRERNQDAKRRRVLQAKLTMAKFLQDTVMNTTAASAKGKDMPTIMEFQEFMKLVRPFIVLITCVRQSGQLANTTDIVRFSRLFEDQVTLDSLQYNQLKALCQLLEIPAFGPSNLLRFQLWLRVRQLRAEDRLIAKEDVAQLPVWELQTLSRDRGMRSLGLTEERLRSQLKQWLELHLEKNVPISLLLLSRAMYVQDTTLPPEQQLQHVSLICCLNVIPCPFHHLPSFLHISQSHATEVYCYLFCSLHYLAILSPQVISVLPIAASEEAAIKAVESTEGVDPKTKIEVLRKEQESIKAERAAEKQRQLDEKKKLELAKQAEEEKQELAKKAEKTDIPISEATTLTPTSGETLVDIAKPLTDKEPVPVEPLAATITVSPPSDTAAALEPKIPDLAASPLVLEPEEPVISSKDLDSIAHAIGNIAESHEAMKEEELKDLKASIEETAKRHQELQAEAVTSAEKLLDVAASVAADNVTATTEIAKPVEEPESKAKKAAKAKVEKAVKRIGAQVNRIIGEMEAIMNQLEREKIDLLKDIKIREGKAKEATKDEEKERIFDSIRADQQRLVDITDVFTSLQQIKQQQEPDLEHWQQILDALDEDHDGKIELKHLRAVLKLMGREDVALNAKQVADVVEMLEQEELVEESTKDAAAAAANAAAAAAAETAVPTTEDSKSTPAPPTLPPKS</sequence>
<evidence type="ECO:0000256" key="4">
    <source>
        <dbReference type="ARBA" id="ARBA00022449"/>
    </source>
</evidence>
<protein>
    <recommendedName>
        <fullName evidence="3">Mitochondrial proton/calcium exchanger protein</fullName>
    </recommendedName>
    <alternativeName>
        <fullName evidence="10">Leucine zipper-EF-hand-containing transmembrane protein 1</fullName>
    </alternativeName>
</protein>
<feature type="coiled-coil region" evidence="12">
    <location>
        <begin position="472"/>
        <end position="499"/>
    </location>
</feature>
<dbReference type="InterPro" id="IPR002048">
    <property type="entry name" value="EF_hand_dom"/>
</dbReference>
<keyword evidence="4" id="KW-0050">Antiport</keyword>
<dbReference type="PANTHER" id="PTHR14009:SF1">
    <property type="entry name" value="MITOCHONDRIAL PROTON_CALCIUM EXCHANGER PROTEIN"/>
    <property type="match status" value="1"/>
</dbReference>
<dbReference type="InterPro" id="IPR011992">
    <property type="entry name" value="EF-hand-dom_pair"/>
</dbReference>
<dbReference type="Pfam" id="PF07766">
    <property type="entry name" value="LETM1_RBD"/>
    <property type="match status" value="1"/>
</dbReference>
<dbReference type="InterPro" id="IPR033122">
    <property type="entry name" value="LETM1-like_RBD"/>
</dbReference>
<evidence type="ECO:0000256" key="3">
    <source>
        <dbReference type="ARBA" id="ARBA00020557"/>
    </source>
</evidence>
<evidence type="ECO:0000256" key="12">
    <source>
        <dbReference type="SAM" id="Coils"/>
    </source>
</evidence>
<comment type="similarity">
    <text evidence="2">Belongs to the LETM1 family.</text>
</comment>
<dbReference type="PROSITE" id="PS50222">
    <property type="entry name" value="EF_HAND_2"/>
    <property type="match status" value="1"/>
</dbReference>
<dbReference type="GO" id="GO:0005743">
    <property type="term" value="C:mitochondrial inner membrane"/>
    <property type="evidence" value="ECO:0007669"/>
    <property type="project" value="UniProtKB-SubCell"/>
</dbReference>
<evidence type="ECO:0000256" key="10">
    <source>
        <dbReference type="ARBA" id="ARBA00031360"/>
    </source>
</evidence>
<dbReference type="GO" id="GO:0005509">
    <property type="term" value="F:calcium ion binding"/>
    <property type="evidence" value="ECO:0007669"/>
    <property type="project" value="InterPro"/>
</dbReference>
<accession>A0A183STN9</accession>
<evidence type="ECO:0000256" key="7">
    <source>
        <dbReference type="ARBA" id="ARBA00022989"/>
    </source>
</evidence>
<keyword evidence="8 11" id="KW-0496">Mitochondrion</keyword>
<evidence type="ECO:0000259" key="15">
    <source>
        <dbReference type="PROSITE" id="PS51758"/>
    </source>
</evidence>
<dbReference type="WBParaSite" id="SSLN_0000786901-mRNA-1">
    <property type="protein sequence ID" value="SSLN_0000786901-mRNA-1"/>
    <property type="gene ID" value="SSLN_0000786901"/>
</dbReference>
<feature type="domain" description="EF-hand" evidence="14">
    <location>
        <begin position="629"/>
        <end position="664"/>
    </location>
</feature>
<dbReference type="GO" id="GO:0043022">
    <property type="term" value="F:ribosome binding"/>
    <property type="evidence" value="ECO:0007669"/>
    <property type="project" value="InterPro"/>
</dbReference>
<name>A0A183STN9_SCHSO</name>
<keyword evidence="9" id="KW-0472">Membrane</keyword>
<keyword evidence="12" id="KW-0175">Coiled coil</keyword>
<dbReference type="AlphaFoldDB" id="A0A183STN9"/>
<evidence type="ECO:0000256" key="6">
    <source>
        <dbReference type="ARBA" id="ARBA00022792"/>
    </source>
</evidence>
<keyword evidence="4" id="KW-0813">Transport</keyword>
<evidence type="ECO:0000256" key="8">
    <source>
        <dbReference type="ARBA" id="ARBA00023128"/>
    </source>
</evidence>
<dbReference type="PROSITE" id="PS51758">
    <property type="entry name" value="LETM1_RBD"/>
    <property type="match status" value="1"/>
</dbReference>
<dbReference type="Gene3D" id="1.10.238.10">
    <property type="entry name" value="EF-hand"/>
    <property type="match status" value="1"/>
</dbReference>
<reference evidence="16" key="1">
    <citation type="submission" date="2016-06" db="UniProtKB">
        <authorList>
            <consortium name="WormBaseParasite"/>
        </authorList>
    </citation>
    <scope>IDENTIFICATION</scope>
</reference>
<feature type="domain" description="Letm1 RBD" evidence="15">
    <location>
        <begin position="58"/>
        <end position="410"/>
    </location>
</feature>